<dbReference type="RefSeq" id="WP_394393357.1">
    <property type="nucleotide sequence ID" value="NZ_JBIENY010000134.1"/>
</dbReference>
<dbReference type="Proteomes" id="UP001605990">
    <property type="component" value="Unassembled WGS sequence"/>
</dbReference>
<protein>
    <submittedName>
        <fullName evidence="1">Uncharacterized protein</fullName>
    </submittedName>
</protein>
<name>A0ABW7DXE7_STRRO</name>
<dbReference type="EMBL" id="JBIENY010000134">
    <property type="protein sequence ID" value="MFG6295541.1"/>
    <property type="molecule type" value="Genomic_DNA"/>
</dbReference>
<organism evidence="1 2">
    <name type="scientific">Streptomyces rochei</name>
    <name type="common">Streptomyces parvullus</name>
    <dbReference type="NCBI Taxonomy" id="1928"/>
    <lineage>
        <taxon>Bacteria</taxon>
        <taxon>Bacillati</taxon>
        <taxon>Actinomycetota</taxon>
        <taxon>Actinomycetes</taxon>
        <taxon>Kitasatosporales</taxon>
        <taxon>Streptomycetaceae</taxon>
        <taxon>Streptomyces</taxon>
        <taxon>Streptomyces rochei group</taxon>
    </lineage>
</organism>
<comment type="caution">
    <text evidence="1">The sequence shown here is derived from an EMBL/GenBank/DDBJ whole genome shotgun (WGS) entry which is preliminary data.</text>
</comment>
<sequence>MTACIAPHCSRDLRSHEEAAGQLVCDPCVHRMRAHLAAIPAALIVLRDGSLHRERTGDTSRTGTREAPLPCRMDTLNLIGPAAHGTVHDPHGDQTGQRPLAGVLADWTRLVCEERHLPWPHRHRPEDLAGFLASHLGWASTQGWISEFADELGSLMRQVRGIARVEIRTRAISRPCPNSECGLLSLTRTDWDQYVRCSNCGNAYTDTELNADAIDRAAA</sequence>
<evidence type="ECO:0000313" key="2">
    <source>
        <dbReference type="Proteomes" id="UP001605990"/>
    </source>
</evidence>
<proteinExistence type="predicted"/>
<accession>A0ABW7DXE7</accession>
<keyword evidence="2" id="KW-1185">Reference proteome</keyword>
<evidence type="ECO:0000313" key="1">
    <source>
        <dbReference type="EMBL" id="MFG6295541.1"/>
    </source>
</evidence>
<gene>
    <name evidence="1" type="ORF">ACGU38_09245</name>
</gene>
<reference evidence="1 2" key="1">
    <citation type="submission" date="2024-10" db="EMBL/GenBank/DDBJ databases">
        <title>Draft genome assembly of a novel steroid transforming actinomycete isolated from African clawed frog Xenopus laevis.</title>
        <authorList>
            <person name="Bragin E."/>
            <person name="Kollerov V."/>
            <person name="Donova M.V."/>
        </authorList>
    </citation>
    <scope>NUCLEOTIDE SEQUENCE [LARGE SCALE GENOMIC DNA]</scope>
    <source>
        <strain evidence="1 2">MTOC-St3</strain>
    </source>
</reference>